<gene>
    <name evidence="2" type="ORF">C9I47_0612</name>
</gene>
<organism evidence="2 3">
    <name type="scientific">Marilutibacter maris</name>
    <dbReference type="NCBI Taxonomy" id="1605891"/>
    <lineage>
        <taxon>Bacteria</taxon>
        <taxon>Pseudomonadati</taxon>
        <taxon>Pseudomonadota</taxon>
        <taxon>Gammaproteobacteria</taxon>
        <taxon>Lysobacterales</taxon>
        <taxon>Lysobacteraceae</taxon>
        <taxon>Marilutibacter</taxon>
    </lineage>
</organism>
<dbReference type="EMBL" id="CP029843">
    <property type="protein sequence ID" value="AWV06335.1"/>
    <property type="molecule type" value="Genomic_DNA"/>
</dbReference>
<evidence type="ECO:0008006" key="4">
    <source>
        <dbReference type="Google" id="ProtNLM"/>
    </source>
</evidence>
<dbReference type="OrthoDB" id="5986009at2"/>
<dbReference type="KEGG" id="lmb:C9I47_0612"/>
<feature type="region of interest" description="Disordered" evidence="1">
    <location>
        <begin position="196"/>
        <end position="215"/>
    </location>
</feature>
<name>A0A2U9T4M3_9GAMM</name>
<keyword evidence="3" id="KW-1185">Reference proteome</keyword>
<protein>
    <recommendedName>
        <fullName evidence="4">SPOR domain-containing protein</fullName>
    </recommendedName>
</protein>
<reference evidence="2 3" key="1">
    <citation type="submission" date="2018-05" db="EMBL/GenBank/DDBJ databases">
        <title>The complete genome of Lysobacter maris HZ9B, a marine bacterium antagonistic against terrestrial plant pathogens.</title>
        <authorList>
            <person name="Zhang X.-Q."/>
        </authorList>
    </citation>
    <scope>NUCLEOTIDE SEQUENCE [LARGE SCALE GENOMIC DNA]</scope>
    <source>
        <strain evidence="2 3">HZ9B</strain>
    </source>
</reference>
<evidence type="ECO:0000313" key="3">
    <source>
        <dbReference type="Proteomes" id="UP000249447"/>
    </source>
</evidence>
<evidence type="ECO:0000313" key="2">
    <source>
        <dbReference type="EMBL" id="AWV06335.1"/>
    </source>
</evidence>
<dbReference type="Proteomes" id="UP000249447">
    <property type="component" value="Chromosome"/>
</dbReference>
<evidence type="ECO:0000256" key="1">
    <source>
        <dbReference type="SAM" id="MobiDB-lite"/>
    </source>
</evidence>
<proteinExistence type="predicted"/>
<dbReference type="AlphaFoldDB" id="A0A2U9T4M3"/>
<dbReference type="RefSeq" id="WP_111265507.1">
    <property type="nucleotide sequence ID" value="NZ_CP029843.1"/>
</dbReference>
<accession>A0A2U9T4M3</accession>
<sequence length="215" mass="22491">MLIRALIVFLAVLNLGVAAWWTFRDPSPAAAPVPPPLGVARLQLASEAPAPEPQTPPDAAAATVARCFSFGPFENDAAALARTALEPLVTRIVPRKQEEGEPQAWRVYLPPFADAEAVQAAARALSEAGVSDMFVVRDGIEAQSIALGRYGSQTAAQRRVEALAGKGFSARMAPIGRGAAKVWFDVDAGADFDPEQAQAAAGAPGHEEIDCAPVP</sequence>